<dbReference type="InterPro" id="IPR000725">
    <property type="entry name" value="Olfact_rcpt"/>
</dbReference>
<dbReference type="PANTHER" id="PTHR26453">
    <property type="entry name" value="OLFACTORY RECEPTOR"/>
    <property type="match status" value="1"/>
</dbReference>
<keyword evidence="6" id="KW-0552">Olfaction</keyword>
<keyword evidence="4" id="KW-0716">Sensory transduction</keyword>
<evidence type="ECO:0000256" key="2">
    <source>
        <dbReference type="ARBA" id="ARBA00004651"/>
    </source>
</evidence>
<evidence type="ECO:0000256" key="6">
    <source>
        <dbReference type="ARBA" id="ARBA00022725"/>
    </source>
</evidence>
<dbReference type="Gene3D" id="1.20.1070.10">
    <property type="entry name" value="Rhodopsin 7-helix transmembrane proteins"/>
    <property type="match status" value="2"/>
</dbReference>
<dbReference type="GO" id="GO:0005654">
    <property type="term" value="C:nucleoplasm"/>
    <property type="evidence" value="ECO:0007669"/>
    <property type="project" value="UniProtKB-ARBA"/>
</dbReference>
<reference evidence="15 16" key="1">
    <citation type="journal article" date="2023" name="bioRxiv">
        <title>Conserved and derived expression patterns and positive selection on dental genes reveal complex evolutionary context of ever-growing rodent molars.</title>
        <authorList>
            <person name="Calamari Z.T."/>
            <person name="Song A."/>
            <person name="Cohen E."/>
            <person name="Akter M."/>
            <person name="Roy R.D."/>
            <person name="Hallikas O."/>
            <person name="Christensen M.M."/>
            <person name="Li P."/>
            <person name="Marangoni P."/>
            <person name="Jernvall J."/>
            <person name="Klein O.D."/>
        </authorList>
    </citation>
    <scope>NUCLEOTIDE SEQUENCE [LARGE SCALE GENOMIC DNA]</scope>
    <source>
        <strain evidence="15">V071</strain>
    </source>
</reference>
<dbReference type="InterPro" id="IPR017452">
    <property type="entry name" value="GPCR_Rhodpsn_7TM"/>
</dbReference>
<dbReference type="GO" id="GO:0005886">
    <property type="term" value="C:plasma membrane"/>
    <property type="evidence" value="ECO:0007669"/>
    <property type="project" value="UniProtKB-SubCell"/>
</dbReference>
<accession>A0AAW0HDY7</accession>
<evidence type="ECO:0000259" key="14">
    <source>
        <dbReference type="PROSITE" id="PS50262"/>
    </source>
</evidence>
<dbReference type="Proteomes" id="UP001488838">
    <property type="component" value="Unassembled WGS sequence"/>
</dbReference>
<keyword evidence="3" id="KW-1003">Cell membrane</keyword>
<dbReference type="PRINTS" id="PR00237">
    <property type="entry name" value="GPCRRHODOPSN"/>
</dbReference>
<feature type="transmembrane region" description="Helical" evidence="13">
    <location>
        <begin position="388"/>
        <end position="413"/>
    </location>
</feature>
<evidence type="ECO:0000256" key="10">
    <source>
        <dbReference type="ARBA" id="ARBA00023170"/>
    </source>
</evidence>
<keyword evidence="11 12" id="KW-0807">Transducer</keyword>
<dbReference type="GO" id="GO:0004984">
    <property type="term" value="F:olfactory receptor activity"/>
    <property type="evidence" value="ECO:0007669"/>
    <property type="project" value="InterPro"/>
</dbReference>
<keyword evidence="16" id="KW-1185">Reference proteome</keyword>
<feature type="transmembrane region" description="Helical" evidence="13">
    <location>
        <begin position="98"/>
        <end position="120"/>
    </location>
</feature>
<keyword evidence="9 13" id="KW-0472">Membrane</keyword>
<comment type="similarity">
    <text evidence="12">Belongs to the G-protein coupled receptor 1 family.</text>
</comment>
<keyword evidence="10 12" id="KW-0675">Receptor</keyword>
<feature type="transmembrane region" description="Helical" evidence="13">
    <location>
        <begin position="60"/>
        <end position="86"/>
    </location>
</feature>
<evidence type="ECO:0000256" key="8">
    <source>
        <dbReference type="ARBA" id="ARBA00023040"/>
    </source>
</evidence>
<keyword evidence="8 12" id="KW-0297">G-protein coupled receptor</keyword>
<gene>
    <name evidence="15" type="ORF">U0070_001255</name>
</gene>
<comment type="subcellular location">
    <subcellularLocation>
        <location evidence="2">Cell membrane</location>
        <topology evidence="2">Multi-pass membrane protein</topology>
    </subcellularLocation>
</comment>
<keyword evidence="7 13" id="KW-1133">Transmembrane helix</keyword>
<dbReference type="SUPFAM" id="SSF81321">
    <property type="entry name" value="Family A G protein-coupled receptor-like"/>
    <property type="match status" value="2"/>
</dbReference>
<evidence type="ECO:0000256" key="12">
    <source>
        <dbReference type="RuleBase" id="RU000688"/>
    </source>
</evidence>
<feature type="transmembrane region" description="Helical" evidence="13">
    <location>
        <begin position="237"/>
        <end position="260"/>
    </location>
</feature>
<feature type="transmembrane region" description="Helical" evidence="13">
    <location>
        <begin position="599"/>
        <end position="618"/>
    </location>
</feature>
<evidence type="ECO:0000313" key="16">
    <source>
        <dbReference type="Proteomes" id="UP001488838"/>
    </source>
</evidence>
<feature type="transmembrane region" description="Helical" evidence="13">
    <location>
        <begin position="26"/>
        <end position="48"/>
    </location>
</feature>
<dbReference type="FunFam" id="1.20.1070.10:FF:000501">
    <property type="entry name" value="Olfactory receptor"/>
    <property type="match status" value="1"/>
</dbReference>
<dbReference type="Pfam" id="PF13853">
    <property type="entry name" value="7tm_4"/>
    <property type="match status" value="2"/>
</dbReference>
<feature type="transmembrane region" description="Helical" evidence="13">
    <location>
        <begin position="504"/>
        <end position="529"/>
    </location>
</feature>
<evidence type="ECO:0000313" key="15">
    <source>
        <dbReference type="EMBL" id="KAK7800362.1"/>
    </source>
</evidence>
<evidence type="ECO:0000256" key="11">
    <source>
        <dbReference type="ARBA" id="ARBA00023224"/>
    </source>
</evidence>
<feature type="transmembrane region" description="Helical" evidence="13">
    <location>
        <begin position="272"/>
        <end position="292"/>
    </location>
</feature>
<keyword evidence="5 12" id="KW-0812">Transmembrane</keyword>
<evidence type="ECO:0000256" key="4">
    <source>
        <dbReference type="ARBA" id="ARBA00022606"/>
    </source>
</evidence>
<feature type="transmembrane region" description="Helical" evidence="13">
    <location>
        <begin position="425"/>
        <end position="447"/>
    </location>
</feature>
<evidence type="ECO:0000256" key="13">
    <source>
        <dbReference type="SAM" id="Phobius"/>
    </source>
</evidence>
<dbReference type="InterPro" id="IPR000276">
    <property type="entry name" value="GPCR_Rhodpsn"/>
</dbReference>
<feature type="transmembrane region" description="Helical" evidence="13">
    <location>
        <begin position="467"/>
        <end position="492"/>
    </location>
</feature>
<feature type="transmembrane region" description="Helical" evidence="13">
    <location>
        <begin position="535"/>
        <end position="553"/>
    </location>
</feature>
<protein>
    <recommendedName>
        <fullName evidence="14">G-protein coupled receptors family 1 profile domain-containing protein</fullName>
    </recommendedName>
</protein>
<evidence type="ECO:0000256" key="9">
    <source>
        <dbReference type="ARBA" id="ARBA00023136"/>
    </source>
</evidence>
<dbReference type="PROSITE" id="PS50262">
    <property type="entry name" value="G_PROTEIN_RECEP_F1_2"/>
    <property type="match status" value="2"/>
</dbReference>
<comment type="function">
    <text evidence="1">Odorant receptor.</text>
</comment>
<feature type="transmembrane region" description="Helical" evidence="13">
    <location>
        <begin position="565"/>
        <end position="587"/>
    </location>
</feature>
<proteinExistence type="inferred from homology"/>
<evidence type="ECO:0000256" key="3">
    <source>
        <dbReference type="ARBA" id="ARBA00022475"/>
    </source>
</evidence>
<dbReference type="PRINTS" id="PR00245">
    <property type="entry name" value="OLFACTORYR"/>
</dbReference>
<evidence type="ECO:0000256" key="5">
    <source>
        <dbReference type="ARBA" id="ARBA00022692"/>
    </source>
</evidence>
<name>A0AAW0HDY7_MYOGA</name>
<organism evidence="15 16">
    <name type="scientific">Myodes glareolus</name>
    <name type="common">Bank vole</name>
    <name type="synonym">Clethrionomys glareolus</name>
    <dbReference type="NCBI Taxonomy" id="447135"/>
    <lineage>
        <taxon>Eukaryota</taxon>
        <taxon>Metazoa</taxon>
        <taxon>Chordata</taxon>
        <taxon>Craniata</taxon>
        <taxon>Vertebrata</taxon>
        <taxon>Euteleostomi</taxon>
        <taxon>Mammalia</taxon>
        <taxon>Eutheria</taxon>
        <taxon>Euarchontoglires</taxon>
        <taxon>Glires</taxon>
        <taxon>Rodentia</taxon>
        <taxon>Myomorpha</taxon>
        <taxon>Muroidea</taxon>
        <taxon>Cricetidae</taxon>
        <taxon>Arvicolinae</taxon>
        <taxon>Myodes</taxon>
    </lineage>
</organism>
<dbReference type="CDD" id="cd15430">
    <property type="entry name" value="7tmA_OR13-like"/>
    <property type="match status" value="2"/>
</dbReference>
<evidence type="ECO:0000256" key="1">
    <source>
        <dbReference type="ARBA" id="ARBA00002936"/>
    </source>
</evidence>
<feature type="transmembrane region" description="Helical" evidence="13">
    <location>
        <begin position="197"/>
        <end position="225"/>
    </location>
</feature>
<sequence>MEPSNRTAVSEFILKGFSGYPALEHLLFPLCSSMYLVTLLGNSAIVAVSTLDARLHTPMYFFLGNLSILDICYTSTFVPLMLVHLLSSRKTISFTGCAIQMCLSLSTGSTECLLLAIMAYDRYLAICQPLRYPVLMSHRLCLMLAGTSWALCLFKSVTETVIAMRLPFCGHHVIRHFTCEILAVLKLACGDTSVSDVFLLVGAILLLPVPLTLICLSYMLILATILRVPSAAGRRKAFSTCSAHLAVVLLFYSTIIFMYMKPKSKEAHISDQVFTVLYAVVTPMLNPIIYSLRNKEVKEAVRKVWGSRQACPRQPELCGPGGKRRKEMDWANHTAVTEYVLLGLREHHGLEIVLFVLCLSIYGATLVGNALLVGLIGLDPHLHNPMYFFLSNLSLIDICGTSSFIPLMLLNFLGIQRTISFPSCALQMFMTLALGATECLLLAVMAYDRYVAICQPLRYSELMNGQLCVQMAVLSWGTGFANSLLQSILVWRLPFCGHNVINHFFCEILAVLKLACGDISLNALILMVATTVLTMAPLLLICLSYTFILAAIFRVPSAAGRTKAFSTCSAHLTVVVIFYGTISFMYLKPKAKDPSVDKIITLFYGIVAPSLNPFIYSLRNMEVKAAMSGLLRGGLLTRKMSHF</sequence>
<feature type="domain" description="G-protein coupled receptors family 1 profile" evidence="14">
    <location>
        <begin position="41"/>
        <end position="290"/>
    </location>
</feature>
<dbReference type="FunFam" id="1.20.1070.10:FF:000005">
    <property type="entry name" value="Olfactory receptor"/>
    <property type="match status" value="1"/>
</dbReference>
<feature type="transmembrane region" description="Helical" evidence="13">
    <location>
        <begin position="140"/>
        <end position="158"/>
    </location>
</feature>
<evidence type="ECO:0000256" key="7">
    <source>
        <dbReference type="ARBA" id="ARBA00022989"/>
    </source>
</evidence>
<dbReference type="EMBL" id="JBBHLL010000554">
    <property type="protein sequence ID" value="KAK7800362.1"/>
    <property type="molecule type" value="Genomic_DNA"/>
</dbReference>
<feature type="transmembrane region" description="Helical" evidence="13">
    <location>
        <begin position="352"/>
        <end position="376"/>
    </location>
</feature>
<dbReference type="GO" id="GO:0004930">
    <property type="term" value="F:G protein-coupled receptor activity"/>
    <property type="evidence" value="ECO:0007669"/>
    <property type="project" value="UniProtKB-KW"/>
</dbReference>
<feature type="domain" description="G-protein coupled receptors family 1 profile" evidence="14">
    <location>
        <begin position="368"/>
        <end position="616"/>
    </location>
</feature>
<dbReference type="PROSITE" id="PS00237">
    <property type="entry name" value="G_PROTEIN_RECEP_F1_1"/>
    <property type="match status" value="2"/>
</dbReference>
<dbReference type="AlphaFoldDB" id="A0AAW0HDY7"/>
<comment type="caution">
    <text evidence="15">The sequence shown here is derived from an EMBL/GenBank/DDBJ whole genome shotgun (WGS) entry which is preliminary data.</text>
</comment>